<dbReference type="GO" id="GO:0019288">
    <property type="term" value="P:isopentenyl diphosphate biosynthetic process, methylerythritol 4-phosphate pathway"/>
    <property type="evidence" value="ECO:0007669"/>
    <property type="project" value="UniProtKB-ARBA"/>
</dbReference>
<evidence type="ECO:0000256" key="6">
    <source>
        <dbReference type="ARBA" id="ARBA00022842"/>
    </source>
</evidence>
<evidence type="ECO:0000256" key="9">
    <source>
        <dbReference type="ARBA" id="ARBA00023229"/>
    </source>
</evidence>
<dbReference type="InterPro" id="IPR033248">
    <property type="entry name" value="Transketolase_C"/>
</dbReference>
<feature type="binding site" evidence="11">
    <location>
        <position position="176"/>
    </location>
    <ligand>
        <name>thiamine diphosphate</name>
        <dbReference type="ChEBI" id="CHEBI:58937"/>
    </ligand>
</feature>
<evidence type="ECO:0000256" key="2">
    <source>
        <dbReference type="ARBA" id="ARBA00011081"/>
    </source>
</evidence>
<dbReference type="CDD" id="cd02007">
    <property type="entry name" value="TPP_DXS"/>
    <property type="match status" value="1"/>
</dbReference>
<dbReference type="EMBL" id="QQBB01000010">
    <property type="protein sequence ID" value="RDI55080.1"/>
    <property type="molecule type" value="Genomic_DNA"/>
</dbReference>
<dbReference type="InterPro" id="IPR009014">
    <property type="entry name" value="Transketo_C/PFOR_II"/>
</dbReference>
<reference evidence="13 14" key="1">
    <citation type="submission" date="2018-07" db="EMBL/GenBank/DDBJ databases">
        <title>Genomic Encyclopedia of Type Strains, Phase IV (KMG-IV): sequencing the most valuable type-strain genomes for metagenomic binning, comparative biology and taxonomic classification.</title>
        <authorList>
            <person name="Goeker M."/>
        </authorList>
    </citation>
    <scope>NUCLEOTIDE SEQUENCE [LARGE SCALE GENOMIC DNA]</scope>
    <source>
        <strain evidence="13 14">DSM 14364</strain>
    </source>
</reference>
<dbReference type="InterPro" id="IPR029061">
    <property type="entry name" value="THDP-binding"/>
</dbReference>
<keyword evidence="5 11" id="KW-0479">Metal-binding</keyword>
<feature type="domain" description="Transketolase-like pyrimidine-binding" evidence="12">
    <location>
        <begin position="316"/>
        <end position="481"/>
    </location>
</feature>
<comment type="cofactor">
    <cofactor evidence="11">
        <name>thiamine diphosphate</name>
        <dbReference type="ChEBI" id="CHEBI:58937"/>
    </cofactor>
    <text evidence="11">Binds 1 thiamine pyrophosphate per subunit.</text>
</comment>
<dbReference type="OrthoDB" id="9803371at2"/>
<dbReference type="UniPathway" id="UPA00064">
    <property type="reaction ID" value="UER00091"/>
</dbReference>
<feature type="binding site" evidence="11">
    <location>
        <position position="176"/>
    </location>
    <ligand>
        <name>Mg(2+)</name>
        <dbReference type="ChEBI" id="CHEBI:18420"/>
    </ligand>
</feature>
<dbReference type="GO" id="GO:0008661">
    <property type="term" value="F:1-deoxy-D-xylulose-5-phosphate synthase activity"/>
    <property type="evidence" value="ECO:0007669"/>
    <property type="project" value="UniProtKB-UniRule"/>
</dbReference>
<dbReference type="Proteomes" id="UP000254925">
    <property type="component" value="Unassembled WGS sequence"/>
</dbReference>
<feature type="binding site" evidence="11">
    <location>
        <position position="75"/>
    </location>
    <ligand>
        <name>thiamine diphosphate</name>
        <dbReference type="ChEBI" id="CHEBI:58937"/>
    </ligand>
</feature>
<dbReference type="GO" id="GO:0000287">
    <property type="term" value="F:magnesium ion binding"/>
    <property type="evidence" value="ECO:0007669"/>
    <property type="project" value="UniProtKB-UniRule"/>
</dbReference>
<evidence type="ECO:0000256" key="5">
    <source>
        <dbReference type="ARBA" id="ARBA00022723"/>
    </source>
</evidence>
<comment type="subunit">
    <text evidence="3 11">Homodimer.</text>
</comment>
<dbReference type="AlphaFoldDB" id="A0A370HED8"/>
<dbReference type="EC" id="2.2.1.7" evidence="11"/>
<name>A0A370HED8_9HYPH</name>
<protein>
    <recommendedName>
        <fullName evidence="11">1-deoxy-D-xylulose-5-phosphate synthase</fullName>
        <ecNumber evidence="11">2.2.1.7</ecNumber>
    </recommendedName>
    <alternativeName>
        <fullName evidence="11">1-deoxyxylulose-5-phosphate synthase</fullName>
        <shortName evidence="11">DXP synthase</shortName>
        <shortName evidence="11">DXPS</shortName>
    </alternativeName>
</protein>
<dbReference type="NCBIfam" id="TIGR00204">
    <property type="entry name" value="dxs"/>
    <property type="match status" value="1"/>
</dbReference>
<evidence type="ECO:0000313" key="14">
    <source>
        <dbReference type="Proteomes" id="UP000254925"/>
    </source>
</evidence>
<comment type="similarity">
    <text evidence="2 11">Belongs to the transketolase family. DXPS subfamily.</text>
</comment>
<dbReference type="PROSITE" id="PS00801">
    <property type="entry name" value="TRANSKETOLASE_1"/>
    <property type="match status" value="1"/>
</dbReference>
<evidence type="ECO:0000256" key="10">
    <source>
        <dbReference type="ARBA" id="ARBA00055605"/>
    </source>
</evidence>
<feature type="binding site" evidence="11">
    <location>
        <position position="147"/>
    </location>
    <ligand>
        <name>Mg(2+)</name>
        <dbReference type="ChEBI" id="CHEBI:18420"/>
    </ligand>
</feature>
<keyword evidence="4 11" id="KW-0808">Transferase</keyword>
<dbReference type="FunFam" id="3.40.50.920:FF:000002">
    <property type="entry name" value="1-deoxy-D-xylulose-5-phosphate synthase"/>
    <property type="match status" value="1"/>
</dbReference>
<keyword evidence="9 11" id="KW-0414">Isoprene biosynthesis</keyword>
<dbReference type="Gene3D" id="3.40.50.970">
    <property type="match status" value="2"/>
</dbReference>
<dbReference type="PANTHER" id="PTHR43322:SF5">
    <property type="entry name" value="1-DEOXY-D-XYLULOSE-5-PHOSPHATE SYNTHASE, CHLOROPLASTIC"/>
    <property type="match status" value="1"/>
</dbReference>
<gene>
    <name evidence="11" type="primary">dxs</name>
    <name evidence="13" type="ORF">DES45_11024</name>
</gene>
<dbReference type="InterPro" id="IPR005477">
    <property type="entry name" value="Dxylulose-5-P_synthase"/>
</dbReference>
<evidence type="ECO:0000256" key="3">
    <source>
        <dbReference type="ARBA" id="ARBA00011738"/>
    </source>
</evidence>
<evidence type="ECO:0000256" key="4">
    <source>
        <dbReference type="ARBA" id="ARBA00022679"/>
    </source>
</evidence>
<comment type="cofactor">
    <cofactor evidence="11">
        <name>Mg(2+)</name>
        <dbReference type="ChEBI" id="CHEBI:18420"/>
    </cofactor>
    <text evidence="11">Binds 1 Mg(2+) ion per subunit.</text>
</comment>
<dbReference type="Pfam" id="PF13292">
    <property type="entry name" value="DXP_synthase_N"/>
    <property type="match status" value="1"/>
</dbReference>
<evidence type="ECO:0000313" key="13">
    <source>
        <dbReference type="EMBL" id="RDI55080.1"/>
    </source>
</evidence>
<dbReference type="CDD" id="cd07033">
    <property type="entry name" value="TPP_PYR_DXS_TK_like"/>
    <property type="match status" value="1"/>
</dbReference>
<dbReference type="SUPFAM" id="SSF52518">
    <property type="entry name" value="Thiamin diphosphate-binding fold (THDP-binding)"/>
    <property type="match status" value="2"/>
</dbReference>
<keyword evidence="7 11" id="KW-0784">Thiamine biosynthesis</keyword>
<evidence type="ECO:0000256" key="11">
    <source>
        <dbReference type="HAMAP-Rule" id="MF_00315"/>
    </source>
</evidence>
<dbReference type="Pfam" id="PF02780">
    <property type="entry name" value="Transketolase_C"/>
    <property type="match status" value="1"/>
</dbReference>
<feature type="binding site" evidence="11">
    <location>
        <position position="367"/>
    </location>
    <ligand>
        <name>thiamine diphosphate</name>
        <dbReference type="ChEBI" id="CHEBI:58937"/>
    </ligand>
</feature>
<comment type="function">
    <text evidence="10 11">Catalyzes the acyloin condensation reaction between C atoms 2 and 3 of pyruvate and glyceraldehyde 3-phosphate to yield 1-deoxy-D-xylulose-5-phosphate (DXP).</text>
</comment>
<dbReference type="SUPFAM" id="SSF52922">
    <property type="entry name" value="TK C-terminal domain-like"/>
    <property type="match status" value="1"/>
</dbReference>
<sequence>MSTPLLDTIKTPDDLRQLPENQLRQVADELRQETISAVSVTGGHLGAGLGVVELTVALHYVFNTPEDRLIWDVGHQAYPHKILTGRRDRIRTLRQGGGLSGFTKRAESEYDPFGAAHSSTSISAGLGMAVARDLEGKHNNVIAVIGDGAMSAGMAYEAMNNAGAMHSRLIVILNDNDMSIAPPTGAMSSYLARLVSGGTYRGLRETAKQLARKLPKFIYEKAQRAEEFARGFWTGGTMFEELGFYYVGPIDGHNLDHLLPILKNVRDSGTGPILVHVVTQKGKGYAPAEASADKYHGVVTFDVVTGAQTKAKANAPAYTRVFGESLIKEAQADDKIVAITAAMPTGTGIDMFSKEFPARTFDVGIAEQHAVTFAAGMATEGYKPFCAIYSTFLQRAYDQVVHDVAIQNLPVRFALDRAGLVGADGPTHAGSFDVAYLGCLPNMVVMAAADEAELVHMVATAAAYDDGPIAFRYPRGEGVGVDMPEKGVPLPIGKGRIVREGSRIAILSLGTRLSEALKAAEELEARGLSTTVADARFAKPLDEELILRLARDHEVLITVEEGSVGGFGSFVLQLLSDKGALDRGTLKVRSMILPDLYLDQDKPERMYAQAGLDAAGIVTKVFEALGQEAATKKARA</sequence>
<dbReference type="FunFam" id="3.40.50.970:FF:000005">
    <property type="entry name" value="1-deoxy-D-xylulose-5-phosphate synthase"/>
    <property type="match status" value="1"/>
</dbReference>
<dbReference type="GO" id="GO:0016114">
    <property type="term" value="P:terpenoid biosynthetic process"/>
    <property type="evidence" value="ECO:0007669"/>
    <property type="project" value="UniProtKB-UniRule"/>
</dbReference>
<dbReference type="GO" id="GO:0030976">
    <property type="term" value="F:thiamine pyrophosphate binding"/>
    <property type="evidence" value="ECO:0007669"/>
    <property type="project" value="UniProtKB-UniRule"/>
</dbReference>
<evidence type="ECO:0000259" key="12">
    <source>
        <dbReference type="SMART" id="SM00861"/>
    </source>
</evidence>
<dbReference type="Gene3D" id="3.40.50.920">
    <property type="match status" value="1"/>
</dbReference>
<dbReference type="PROSITE" id="PS00802">
    <property type="entry name" value="TRANSKETOLASE_2"/>
    <property type="match status" value="1"/>
</dbReference>
<dbReference type="SMART" id="SM00861">
    <property type="entry name" value="Transket_pyr"/>
    <property type="match status" value="1"/>
</dbReference>
<keyword evidence="14" id="KW-1185">Reference proteome</keyword>
<dbReference type="GO" id="GO:0009228">
    <property type="term" value="P:thiamine biosynthetic process"/>
    <property type="evidence" value="ECO:0007669"/>
    <property type="project" value="UniProtKB-UniRule"/>
</dbReference>
<comment type="caution">
    <text evidence="13">The sequence shown here is derived from an EMBL/GenBank/DDBJ whole genome shotgun (WGS) entry which is preliminary data.</text>
</comment>
<dbReference type="NCBIfam" id="NF003933">
    <property type="entry name" value="PRK05444.2-2"/>
    <property type="match status" value="1"/>
</dbReference>
<evidence type="ECO:0000256" key="8">
    <source>
        <dbReference type="ARBA" id="ARBA00023052"/>
    </source>
</evidence>
<comment type="catalytic activity">
    <reaction evidence="11">
        <text>D-glyceraldehyde 3-phosphate + pyruvate + H(+) = 1-deoxy-D-xylulose 5-phosphate + CO2</text>
        <dbReference type="Rhea" id="RHEA:12605"/>
        <dbReference type="ChEBI" id="CHEBI:15361"/>
        <dbReference type="ChEBI" id="CHEBI:15378"/>
        <dbReference type="ChEBI" id="CHEBI:16526"/>
        <dbReference type="ChEBI" id="CHEBI:57792"/>
        <dbReference type="ChEBI" id="CHEBI:59776"/>
        <dbReference type="EC" id="2.2.1.7"/>
    </reaction>
</comment>
<comment type="pathway">
    <text evidence="1 11">Metabolic intermediate biosynthesis; 1-deoxy-D-xylulose 5-phosphate biosynthesis; 1-deoxy-D-xylulose 5-phosphate from D-glyceraldehyde 3-phosphate and pyruvate: step 1/1.</text>
</comment>
<dbReference type="InterPro" id="IPR049557">
    <property type="entry name" value="Transketolase_CS"/>
</dbReference>
<organism evidence="13 14">
    <name type="scientific">Microvirga subterranea</name>
    <dbReference type="NCBI Taxonomy" id="186651"/>
    <lineage>
        <taxon>Bacteria</taxon>
        <taxon>Pseudomonadati</taxon>
        <taxon>Pseudomonadota</taxon>
        <taxon>Alphaproteobacteria</taxon>
        <taxon>Hyphomicrobiales</taxon>
        <taxon>Methylobacteriaceae</taxon>
        <taxon>Microvirga</taxon>
    </lineage>
</organism>
<dbReference type="InterPro" id="IPR005475">
    <property type="entry name" value="Transketolase-like_Pyr-bd"/>
</dbReference>
<dbReference type="HAMAP" id="MF_00315">
    <property type="entry name" value="DXP_synth"/>
    <property type="match status" value="1"/>
</dbReference>
<dbReference type="InterPro" id="IPR020826">
    <property type="entry name" value="Transketolase_BS"/>
</dbReference>
<feature type="binding site" evidence="11">
    <location>
        <position position="285"/>
    </location>
    <ligand>
        <name>thiamine diphosphate</name>
        <dbReference type="ChEBI" id="CHEBI:58937"/>
    </ligand>
</feature>
<keyword evidence="6 11" id="KW-0460">Magnesium</keyword>
<feature type="binding site" evidence="11">
    <location>
        <begin position="148"/>
        <end position="149"/>
    </location>
    <ligand>
        <name>thiamine diphosphate</name>
        <dbReference type="ChEBI" id="CHEBI:58937"/>
    </ligand>
</feature>
<dbReference type="PANTHER" id="PTHR43322">
    <property type="entry name" value="1-D-DEOXYXYLULOSE 5-PHOSPHATE SYNTHASE-RELATED"/>
    <property type="match status" value="1"/>
</dbReference>
<accession>A0A370HED8</accession>
<feature type="binding site" evidence="11">
    <location>
        <begin position="116"/>
        <end position="118"/>
    </location>
    <ligand>
        <name>thiamine diphosphate</name>
        <dbReference type="ChEBI" id="CHEBI:58937"/>
    </ligand>
</feature>
<keyword evidence="8 11" id="KW-0786">Thiamine pyrophosphate</keyword>
<proteinExistence type="inferred from homology"/>
<dbReference type="RefSeq" id="WP_114772112.1">
    <property type="nucleotide sequence ID" value="NZ_QQBB01000010.1"/>
</dbReference>
<dbReference type="Pfam" id="PF02779">
    <property type="entry name" value="Transket_pyr"/>
    <property type="match status" value="1"/>
</dbReference>
<evidence type="ECO:0000256" key="1">
    <source>
        <dbReference type="ARBA" id="ARBA00004980"/>
    </source>
</evidence>
<evidence type="ECO:0000256" key="7">
    <source>
        <dbReference type="ARBA" id="ARBA00022977"/>
    </source>
</evidence>